<dbReference type="PROSITE" id="PS50263">
    <property type="entry name" value="CN_HYDROLASE"/>
    <property type="match status" value="1"/>
</dbReference>
<dbReference type="OrthoDB" id="9811121at2"/>
<dbReference type="Gene3D" id="3.60.110.10">
    <property type="entry name" value="Carbon-nitrogen hydrolase"/>
    <property type="match status" value="1"/>
</dbReference>
<proteinExistence type="inferred from homology"/>
<dbReference type="EMBL" id="JSUH01000001">
    <property type="protein sequence ID" value="KHD99063.1"/>
    <property type="molecule type" value="Genomic_DNA"/>
</dbReference>
<keyword evidence="4" id="KW-1185">Reference proteome</keyword>
<evidence type="ECO:0000256" key="1">
    <source>
        <dbReference type="ARBA" id="ARBA00010613"/>
    </source>
</evidence>
<evidence type="ECO:0000259" key="2">
    <source>
        <dbReference type="PROSITE" id="PS50263"/>
    </source>
</evidence>
<dbReference type="InterPro" id="IPR003010">
    <property type="entry name" value="C-N_Hydrolase"/>
</dbReference>
<organism evidence="3 4">
    <name type="scientific">Kocuria rosea subsp. polaris</name>
    <dbReference type="NCBI Taxonomy" id="136273"/>
    <lineage>
        <taxon>Bacteria</taxon>
        <taxon>Bacillati</taxon>
        <taxon>Actinomycetota</taxon>
        <taxon>Actinomycetes</taxon>
        <taxon>Micrococcales</taxon>
        <taxon>Micrococcaceae</taxon>
        <taxon>Kocuria</taxon>
    </lineage>
</organism>
<reference evidence="3 4" key="1">
    <citation type="journal article" date="2003" name="Int. J. Syst. Evol. Microbiol.">
        <title>Kocuria polaris sp. nov., an orange-pigmented psychrophilic bacterium isolated from an Antarctic cyanobacterial mat sample.</title>
        <authorList>
            <person name="Reddy G.S."/>
            <person name="Prakash J.S."/>
            <person name="Prabahar V."/>
            <person name="Matsumoto G.I."/>
            <person name="Stackebrandt E."/>
            <person name="Shivaji S."/>
        </authorList>
    </citation>
    <scope>NUCLEOTIDE SEQUENCE [LARGE SCALE GENOMIC DNA]</scope>
    <source>
        <strain evidence="3 4">CMS 76or</strain>
    </source>
</reference>
<dbReference type="InterPro" id="IPR036526">
    <property type="entry name" value="C-N_Hydrolase_sf"/>
</dbReference>
<evidence type="ECO:0000313" key="3">
    <source>
        <dbReference type="EMBL" id="KHD99063.1"/>
    </source>
</evidence>
<name>A0A0A6VXT6_KOCRO</name>
<comment type="similarity">
    <text evidence="1">Belongs to the carbon-nitrogen hydrolase superfamily. NIT1/NIT2 family.</text>
</comment>
<protein>
    <submittedName>
        <fullName evidence="3">Amidohydrolase</fullName>
    </submittedName>
</protein>
<dbReference type="PANTHER" id="PTHR23088:SF27">
    <property type="entry name" value="DEAMINATED GLUTATHIONE AMIDASE"/>
    <property type="match status" value="1"/>
</dbReference>
<dbReference type="PROSITE" id="PS01227">
    <property type="entry name" value="UPF0012"/>
    <property type="match status" value="1"/>
</dbReference>
<sequence length="263" mass="27675">MRIALGQLRSGTDVAANLAAIAGLVEEAAGRGARMVVLPEYATYLKKAVDETFPQVAEPLDGPVGTELGRLAALHGVAVVAGTVEASGTPGRAHNTLVVHDADGRPVASYRKIHLFDAQGYAESRFIQAAAEPTPVVFDLDGMRFGLLTCYDLRFPELARSLVGAGAQVLLSCAAWVPGEHKLRQWQALSTARAIENGTYVVGSCQAEPISIGHSLVVDPLGATVAELGTGPSLAVVEIHPELIATARQRFPTAAQRRLPGQE</sequence>
<dbReference type="CDD" id="cd07581">
    <property type="entry name" value="nitrilase_3"/>
    <property type="match status" value="1"/>
</dbReference>
<feature type="domain" description="CN hydrolase" evidence="2">
    <location>
        <begin position="1"/>
        <end position="241"/>
    </location>
</feature>
<accession>A0A0A6VXT6</accession>
<dbReference type="GO" id="GO:0016787">
    <property type="term" value="F:hydrolase activity"/>
    <property type="evidence" value="ECO:0007669"/>
    <property type="project" value="UniProtKB-KW"/>
</dbReference>
<comment type="caution">
    <text evidence="3">The sequence shown here is derived from an EMBL/GenBank/DDBJ whole genome shotgun (WGS) entry which is preliminary data.</text>
</comment>
<evidence type="ECO:0000313" key="4">
    <source>
        <dbReference type="Proteomes" id="UP000030466"/>
    </source>
</evidence>
<keyword evidence="3" id="KW-0378">Hydrolase</keyword>
<dbReference type="SUPFAM" id="SSF56317">
    <property type="entry name" value="Carbon-nitrogen hydrolase"/>
    <property type="match status" value="1"/>
</dbReference>
<dbReference type="RefSeq" id="WP_035923613.1">
    <property type="nucleotide sequence ID" value="NZ_JSUH01000001.1"/>
</dbReference>
<dbReference type="Proteomes" id="UP000030466">
    <property type="component" value="Unassembled WGS sequence"/>
</dbReference>
<dbReference type="AlphaFoldDB" id="A0A0A6VXT6"/>
<dbReference type="InterPro" id="IPR001110">
    <property type="entry name" value="UPF0012_CS"/>
</dbReference>
<dbReference type="PANTHER" id="PTHR23088">
    <property type="entry name" value="NITRILASE-RELATED"/>
    <property type="match status" value="1"/>
</dbReference>
<gene>
    <name evidence="3" type="ORF">GY22_01730</name>
</gene>
<dbReference type="Pfam" id="PF00795">
    <property type="entry name" value="CN_hydrolase"/>
    <property type="match status" value="1"/>
</dbReference>